<name>A0AA40CGV0_9PEZI</name>
<proteinExistence type="predicted"/>
<feature type="signal peptide" evidence="1">
    <location>
        <begin position="1"/>
        <end position="19"/>
    </location>
</feature>
<evidence type="ECO:0008006" key="4">
    <source>
        <dbReference type="Google" id="ProtNLM"/>
    </source>
</evidence>
<dbReference type="Proteomes" id="UP001175001">
    <property type="component" value="Unassembled WGS sequence"/>
</dbReference>
<dbReference type="AlphaFoldDB" id="A0AA40CGV0"/>
<evidence type="ECO:0000256" key="1">
    <source>
        <dbReference type="SAM" id="SignalP"/>
    </source>
</evidence>
<keyword evidence="1" id="KW-0732">Signal</keyword>
<feature type="chain" id="PRO_5041200338" description="Ig-like domain-containing protein" evidence="1">
    <location>
        <begin position="20"/>
        <end position="302"/>
    </location>
</feature>
<reference evidence="2" key="1">
    <citation type="submission" date="2023-06" db="EMBL/GenBank/DDBJ databases">
        <title>Multi-omics analyses reveal the molecular pathogenesis toolkit of Lasiodiplodia hormozganensis, a cross-kingdom pathogen.</title>
        <authorList>
            <person name="Felix C."/>
            <person name="Meneses R."/>
            <person name="Goncalves M.F.M."/>
            <person name="Tilleman L."/>
            <person name="Duarte A.S."/>
            <person name="Jorrin-Novo J.V."/>
            <person name="Van De Peer Y."/>
            <person name="Deforce D."/>
            <person name="Van Nieuwerburgh F."/>
            <person name="Esteves A.C."/>
            <person name="Alves A."/>
        </authorList>
    </citation>
    <scope>NUCLEOTIDE SEQUENCE</scope>
    <source>
        <strain evidence="2">CBS 339.90</strain>
    </source>
</reference>
<evidence type="ECO:0000313" key="3">
    <source>
        <dbReference type="Proteomes" id="UP001175001"/>
    </source>
</evidence>
<keyword evidence="3" id="KW-1185">Reference proteome</keyword>
<protein>
    <recommendedName>
        <fullName evidence="4">Ig-like domain-containing protein</fullName>
    </recommendedName>
</protein>
<sequence length="302" mass="31670">MLGNLTLPLLLGIITAVRAVHPKNHIFGVVPAAANNDALRPRAGAASTAAPSPTPTPTSTVISFAFPGGQEAPPQVIPTAGVSGSIIDIQSSHTTLAFTCASAVQEPEAYWNGSSPGELCPWFTNSPVTIVYGTDYYGYTFNWTYGHDYYPARTTFEDYERVAAGTLGCAVTATQGQQPVASVDPTCTVDVTSIPAGLGPADVLPSLRCWWEDVAGPQKSLYYREWNSAAFNSCTSSLTATPTTEATGTYKASDIRYWTVTVTEVAAGVTVQPTKSASTAATADVGLWGLFIVGAIAAFTLQ</sequence>
<organism evidence="2 3">
    <name type="scientific">Lasiodiplodia hormozganensis</name>
    <dbReference type="NCBI Taxonomy" id="869390"/>
    <lineage>
        <taxon>Eukaryota</taxon>
        <taxon>Fungi</taxon>
        <taxon>Dikarya</taxon>
        <taxon>Ascomycota</taxon>
        <taxon>Pezizomycotina</taxon>
        <taxon>Dothideomycetes</taxon>
        <taxon>Dothideomycetes incertae sedis</taxon>
        <taxon>Botryosphaeriales</taxon>
        <taxon>Botryosphaeriaceae</taxon>
        <taxon>Lasiodiplodia</taxon>
    </lineage>
</organism>
<gene>
    <name evidence="2" type="ORF">DIS24_g9892</name>
</gene>
<dbReference type="EMBL" id="JAUJDW010000095">
    <property type="protein sequence ID" value="KAK0638361.1"/>
    <property type="molecule type" value="Genomic_DNA"/>
</dbReference>
<evidence type="ECO:0000313" key="2">
    <source>
        <dbReference type="EMBL" id="KAK0638361.1"/>
    </source>
</evidence>
<comment type="caution">
    <text evidence="2">The sequence shown here is derived from an EMBL/GenBank/DDBJ whole genome shotgun (WGS) entry which is preliminary data.</text>
</comment>
<accession>A0AA40CGV0</accession>